<dbReference type="SUPFAM" id="SSF46785">
    <property type="entry name" value="Winged helix' DNA-binding domain"/>
    <property type="match status" value="1"/>
</dbReference>
<dbReference type="AlphaFoldDB" id="A0A3D9U602"/>
<dbReference type="RefSeq" id="WP_170144165.1">
    <property type="nucleotide sequence ID" value="NZ_QTUA01000002.1"/>
</dbReference>
<dbReference type="Proteomes" id="UP000256253">
    <property type="component" value="Unassembled WGS sequence"/>
</dbReference>
<evidence type="ECO:0000313" key="1">
    <source>
        <dbReference type="EMBL" id="REF24626.1"/>
    </source>
</evidence>
<name>A0A3D9U602_9MICO</name>
<reference evidence="1 2" key="1">
    <citation type="submission" date="2018-08" db="EMBL/GenBank/DDBJ databases">
        <title>Sequencing the genomes of 1000 actinobacteria strains.</title>
        <authorList>
            <person name="Klenk H.-P."/>
        </authorList>
    </citation>
    <scope>NUCLEOTIDE SEQUENCE [LARGE SCALE GENOMIC DNA]</scope>
    <source>
        <strain evidence="1 2">DSM 22967</strain>
    </source>
</reference>
<evidence type="ECO:0008006" key="3">
    <source>
        <dbReference type="Google" id="ProtNLM"/>
    </source>
</evidence>
<sequence>MRTPLRTGRDHAALAFVLSTLGHPTRLEVVQWLLLRGPLSVRGLREFMTGDITGAPA</sequence>
<dbReference type="EMBL" id="QTUA01000002">
    <property type="protein sequence ID" value="REF24626.1"/>
    <property type="molecule type" value="Genomic_DNA"/>
</dbReference>
<protein>
    <recommendedName>
        <fullName evidence="3">ArsR family transcriptional regulator</fullName>
    </recommendedName>
</protein>
<evidence type="ECO:0000313" key="2">
    <source>
        <dbReference type="Proteomes" id="UP000256253"/>
    </source>
</evidence>
<gene>
    <name evidence="1" type="ORF">DFJ65_3412</name>
</gene>
<keyword evidence="2" id="KW-1185">Reference proteome</keyword>
<organism evidence="1 2">
    <name type="scientific">Calidifontibacter indicus</name>
    <dbReference type="NCBI Taxonomy" id="419650"/>
    <lineage>
        <taxon>Bacteria</taxon>
        <taxon>Bacillati</taxon>
        <taxon>Actinomycetota</taxon>
        <taxon>Actinomycetes</taxon>
        <taxon>Micrococcales</taxon>
        <taxon>Dermacoccaceae</taxon>
        <taxon>Calidifontibacter</taxon>
    </lineage>
</organism>
<accession>A0A3D9U602</accession>
<proteinExistence type="predicted"/>
<dbReference type="InterPro" id="IPR036390">
    <property type="entry name" value="WH_DNA-bd_sf"/>
</dbReference>
<comment type="caution">
    <text evidence="1">The sequence shown here is derived from an EMBL/GenBank/DDBJ whole genome shotgun (WGS) entry which is preliminary data.</text>
</comment>